<dbReference type="Gene3D" id="2.60.120.200">
    <property type="match status" value="1"/>
</dbReference>
<organism evidence="1 2">
    <name type="scientific">Allorhodopirellula solitaria</name>
    <dbReference type="NCBI Taxonomy" id="2527987"/>
    <lineage>
        <taxon>Bacteria</taxon>
        <taxon>Pseudomonadati</taxon>
        <taxon>Planctomycetota</taxon>
        <taxon>Planctomycetia</taxon>
        <taxon>Pirellulales</taxon>
        <taxon>Pirellulaceae</taxon>
        <taxon>Allorhodopirellula</taxon>
    </lineage>
</organism>
<name>A0A5C5WNS0_9BACT</name>
<accession>A0A5C5WNS0</accession>
<dbReference type="InterPro" id="IPR013320">
    <property type="entry name" value="ConA-like_dom_sf"/>
</dbReference>
<evidence type="ECO:0000313" key="2">
    <source>
        <dbReference type="Proteomes" id="UP000318053"/>
    </source>
</evidence>
<dbReference type="AlphaFoldDB" id="A0A5C5WNS0"/>
<proteinExistence type="predicted"/>
<evidence type="ECO:0008006" key="3">
    <source>
        <dbReference type="Google" id="ProtNLM"/>
    </source>
</evidence>
<sequence length="341" mass="37340">MQDSSSAPSGSHPVHDFIISPGHTSVIPSLNVYHQDLEWSRVKPNQFLTMTADTTKKVPELTVKFRDKTGQENLVKTITYDELTPTAASGLEVDRRAHWSFDGHTTNHSVLGDRIDAKLENGATVSRENGIRGGALQLDRSRNQYASVPRSMLDDNANAYTVAGWIKPNLLPAHGSKDRHFILETKVNNHCDLLKALGTGFAISIGMRACDDATKINLQLYTETLDPKPVGSQQSPGVKSQGGFDCLIDRVLFSDWVHFAATFDSKSLHLYIDGKLVKSHVLSPAAPIAEVGGLVIGGHRAGEGRNFDGKIDEISIWNRVLTSQEIETIHRNVASSEATHD</sequence>
<comment type="caution">
    <text evidence="1">The sequence shown here is derived from an EMBL/GenBank/DDBJ whole genome shotgun (WGS) entry which is preliminary data.</text>
</comment>
<keyword evidence="2" id="KW-1185">Reference proteome</keyword>
<dbReference type="RefSeq" id="WP_146394305.1">
    <property type="nucleotide sequence ID" value="NZ_SJPK01000044.1"/>
</dbReference>
<dbReference type="SUPFAM" id="SSF49899">
    <property type="entry name" value="Concanavalin A-like lectins/glucanases"/>
    <property type="match status" value="1"/>
</dbReference>
<evidence type="ECO:0000313" key="1">
    <source>
        <dbReference type="EMBL" id="TWT51663.1"/>
    </source>
</evidence>
<dbReference type="OrthoDB" id="281413at2"/>
<protein>
    <recommendedName>
        <fullName evidence="3">LamG-like jellyroll fold domain-containing protein</fullName>
    </recommendedName>
</protein>
<gene>
    <name evidence="1" type="ORF">CA85_52230</name>
</gene>
<dbReference type="Pfam" id="PF13385">
    <property type="entry name" value="Laminin_G_3"/>
    <property type="match status" value="1"/>
</dbReference>
<reference evidence="1 2" key="1">
    <citation type="submission" date="2019-02" db="EMBL/GenBank/DDBJ databases">
        <title>Deep-cultivation of Planctomycetes and their phenomic and genomic characterization uncovers novel biology.</title>
        <authorList>
            <person name="Wiegand S."/>
            <person name="Jogler M."/>
            <person name="Boedeker C."/>
            <person name="Pinto D."/>
            <person name="Vollmers J."/>
            <person name="Rivas-Marin E."/>
            <person name="Kohn T."/>
            <person name="Peeters S.H."/>
            <person name="Heuer A."/>
            <person name="Rast P."/>
            <person name="Oberbeckmann S."/>
            <person name="Bunk B."/>
            <person name="Jeske O."/>
            <person name="Meyerdierks A."/>
            <person name="Storesund J.E."/>
            <person name="Kallscheuer N."/>
            <person name="Luecker S."/>
            <person name="Lage O.M."/>
            <person name="Pohl T."/>
            <person name="Merkel B.J."/>
            <person name="Hornburger P."/>
            <person name="Mueller R.-W."/>
            <person name="Bruemmer F."/>
            <person name="Labrenz M."/>
            <person name="Spormann A.M."/>
            <person name="Op Den Camp H."/>
            <person name="Overmann J."/>
            <person name="Amann R."/>
            <person name="Jetten M.S.M."/>
            <person name="Mascher T."/>
            <person name="Medema M.H."/>
            <person name="Devos D.P."/>
            <person name="Kaster A.-K."/>
            <person name="Ovreas L."/>
            <person name="Rohde M."/>
            <person name="Galperin M.Y."/>
            <person name="Jogler C."/>
        </authorList>
    </citation>
    <scope>NUCLEOTIDE SEQUENCE [LARGE SCALE GENOMIC DNA]</scope>
    <source>
        <strain evidence="1 2">CA85</strain>
    </source>
</reference>
<dbReference type="EMBL" id="SJPK01000044">
    <property type="protein sequence ID" value="TWT51663.1"/>
    <property type="molecule type" value="Genomic_DNA"/>
</dbReference>
<dbReference type="Proteomes" id="UP000318053">
    <property type="component" value="Unassembled WGS sequence"/>
</dbReference>